<evidence type="ECO:0000256" key="1">
    <source>
        <dbReference type="ARBA" id="ARBA00022574"/>
    </source>
</evidence>
<sequence>MNSRAPGTLAVGRVKYFSGHRGEVNSSAFSPSGQTLLTASDDGCVYGWETQSGQLLWRLDGHTGPVKFCRFSPDGRLFASTSGDCTIRLWDVARAKCLQILKGHQRSVETVSFSPDSKQLASGGWDKRVMLWEVQSGQRLRLLLGHHDSVQSSDFSPSADCLATGSWDSTVRIWDLRARTPEAFHHKLEGHSSNISCVCYSASGRLASGSWDKTIRIWKPQTASLLVQLKGHVSWVKSIVFSPDELLLASAGYSHLVKVWDCKTGKCTETLQGTLDVAHACVFTPDGKLLVSGAADQASRRRMARVFLGRRSRGLYFLPWMRSAYGATCNNLTRRRLLFNPKFGRRTACHFCDAQLGQFHLQIVQLFQKLFLLLAAKAATDQSRRVRAQGRASGNSAEARAGAFSSKPATKRARYSHSTAWKTEDPTGVRAPLPVPAGHGVKAGERRRPCRIREREKEKRDGPDVRNYYRVTASSANGDAAERGRLRPLNPHPRNALVALSVLFGASRPRFGGAEPRPRTLTLQAPPLRVSGSGIVRKWAAGRRLRAEEVEEVPGACFPPPSRSRSRSQS</sequence>
<accession>A0A8B7B333</accession>
<dbReference type="PANTHER" id="PTHR22847:SF637">
    <property type="entry name" value="WD REPEAT DOMAIN 5B"/>
    <property type="match status" value="1"/>
</dbReference>
<feature type="repeat" description="WD" evidence="3">
    <location>
        <begin position="101"/>
        <end position="142"/>
    </location>
</feature>
<dbReference type="SUPFAM" id="SSF50978">
    <property type="entry name" value="WD40 repeat-like"/>
    <property type="match status" value="1"/>
</dbReference>
<evidence type="ECO:0000256" key="2">
    <source>
        <dbReference type="ARBA" id="ARBA00022737"/>
    </source>
</evidence>
<dbReference type="CDD" id="cd00200">
    <property type="entry name" value="WD40"/>
    <property type="match status" value="1"/>
</dbReference>
<name>A0A8B7B333_ORYAF</name>
<keyword evidence="2" id="KW-0677">Repeat</keyword>
<dbReference type="GO" id="GO:0005634">
    <property type="term" value="C:nucleus"/>
    <property type="evidence" value="ECO:0007669"/>
    <property type="project" value="TreeGrafter"/>
</dbReference>
<dbReference type="SMART" id="SM00320">
    <property type="entry name" value="WD40"/>
    <property type="match status" value="7"/>
</dbReference>
<dbReference type="AlphaFoldDB" id="A0A8B7B333"/>
<evidence type="ECO:0000256" key="4">
    <source>
        <dbReference type="SAM" id="MobiDB-lite"/>
    </source>
</evidence>
<dbReference type="Proteomes" id="UP000694850">
    <property type="component" value="Unplaced"/>
</dbReference>
<feature type="repeat" description="WD" evidence="3">
    <location>
        <begin position="143"/>
        <end position="177"/>
    </location>
</feature>
<dbReference type="RefSeq" id="XP_007954583.1">
    <property type="nucleotide sequence ID" value="XM_007956392.1"/>
</dbReference>
<dbReference type="Pfam" id="PF00400">
    <property type="entry name" value="WD40"/>
    <property type="match status" value="7"/>
</dbReference>
<dbReference type="GeneID" id="103210467"/>
<feature type="repeat" description="WD" evidence="3">
    <location>
        <begin position="59"/>
        <end position="100"/>
    </location>
</feature>
<dbReference type="InterPro" id="IPR020472">
    <property type="entry name" value="WD40_PAC1"/>
</dbReference>
<gene>
    <name evidence="6" type="primary">WDR38</name>
</gene>
<dbReference type="PROSITE" id="PS00678">
    <property type="entry name" value="WD_REPEATS_1"/>
    <property type="match status" value="3"/>
</dbReference>
<keyword evidence="1 3" id="KW-0853">WD repeat</keyword>
<dbReference type="Gene3D" id="2.130.10.10">
    <property type="entry name" value="YVTN repeat-like/Quinoprotein amine dehydrogenase"/>
    <property type="match status" value="3"/>
</dbReference>
<dbReference type="CTD" id="401551"/>
<dbReference type="PRINTS" id="PR00320">
    <property type="entry name" value="GPROTEINBRPT"/>
</dbReference>
<feature type="repeat" description="WD" evidence="3">
    <location>
        <begin position="17"/>
        <end position="58"/>
    </location>
</feature>
<feature type="region of interest" description="Disordered" evidence="4">
    <location>
        <begin position="550"/>
        <end position="570"/>
    </location>
</feature>
<dbReference type="OrthoDB" id="674604at2759"/>
<dbReference type="GO" id="GO:1990234">
    <property type="term" value="C:transferase complex"/>
    <property type="evidence" value="ECO:0007669"/>
    <property type="project" value="UniProtKB-ARBA"/>
</dbReference>
<dbReference type="PANTHER" id="PTHR22847">
    <property type="entry name" value="WD40 REPEAT PROTEIN"/>
    <property type="match status" value="1"/>
</dbReference>
<reference evidence="6" key="1">
    <citation type="submission" date="2025-08" db="UniProtKB">
        <authorList>
            <consortium name="RefSeq"/>
        </authorList>
    </citation>
    <scope>IDENTIFICATION</scope>
</reference>
<feature type="region of interest" description="Disordered" evidence="4">
    <location>
        <begin position="387"/>
        <end position="492"/>
    </location>
</feature>
<organism evidence="5 6">
    <name type="scientific">Orycteropus afer afer</name>
    <dbReference type="NCBI Taxonomy" id="1230840"/>
    <lineage>
        <taxon>Eukaryota</taxon>
        <taxon>Metazoa</taxon>
        <taxon>Chordata</taxon>
        <taxon>Craniata</taxon>
        <taxon>Vertebrata</taxon>
        <taxon>Euteleostomi</taxon>
        <taxon>Mammalia</taxon>
        <taxon>Eutheria</taxon>
        <taxon>Afrotheria</taxon>
        <taxon>Tubulidentata</taxon>
        <taxon>Orycteropodidae</taxon>
        <taxon>Orycteropus</taxon>
    </lineage>
</organism>
<evidence type="ECO:0000313" key="6">
    <source>
        <dbReference type="RefSeq" id="XP_007954583.1"/>
    </source>
</evidence>
<feature type="repeat" description="WD" evidence="3">
    <location>
        <begin position="229"/>
        <end position="270"/>
    </location>
</feature>
<evidence type="ECO:0000256" key="3">
    <source>
        <dbReference type="PROSITE-ProRule" id="PRU00221"/>
    </source>
</evidence>
<feature type="repeat" description="WD" evidence="3">
    <location>
        <begin position="188"/>
        <end position="228"/>
    </location>
</feature>
<feature type="compositionally biased region" description="Basic and acidic residues" evidence="4">
    <location>
        <begin position="442"/>
        <end position="464"/>
    </location>
</feature>
<dbReference type="PROSITE" id="PS50082">
    <property type="entry name" value="WD_REPEATS_2"/>
    <property type="match status" value="6"/>
</dbReference>
<evidence type="ECO:0000313" key="5">
    <source>
        <dbReference type="Proteomes" id="UP000694850"/>
    </source>
</evidence>
<protein>
    <submittedName>
        <fullName evidence="6">WD repeat-containing protein 38</fullName>
    </submittedName>
</protein>
<dbReference type="InterPro" id="IPR036322">
    <property type="entry name" value="WD40_repeat_dom_sf"/>
</dbReference>
<keyword evidence="5" id="KW-1185">Reference proteome</keyword>
<dbReference type="InterPro" id="IPR019775">
    <property type="entry name" value="WD40_repeat_CS"/>
</dbReference>
<dbReference type="PROSITE" id="PS50294">
    <property type="entry name" value="WD_REPEATS_REGION"/>
    <property type="match status" value="6"/>
</dbReference>
<dbReference type="InterPro" id="IPR001680">
    <property type="entry name" value="WD40_rpt"/>
</dbReference>
<proteinExistence type="predicted"/>
<dbReference type="InterPro" id="IPR015943">
    <property type="entry name" value="WD40/YVTN_repeat-like_dom_sf"/>
</dbReference>